<accession>A0A6H5IIX5</accession>
<keyword evidence="3 8" id="KW-0349">Heme</keyword>
<reference evidence="10 11" key="1">
    <citation type="submission" date="2020-02" db="EMBL/GenBank/DDBJ databases">
        <authorList>
            <person name="Ferguson B K."/>
        </authorList>
    </citation>
    <scope>NUCLEOTIDE SEQUENCE [LARGE SCALE GENOMIC DNA]</scope>
</reference>
<dbReference type="GO" id="GO:0016705">
    <property type="term" value="F:oxidoreductase activity, acting on paired donors, with incorporation or reduction of molecular oxygen"/>
    <property type="evidence" value="ECO:0007669"/>
    <property type="project" value="InterPro"/>
</dbReference>
<organism evidence="10 11">
    <name type="scientific">Trichogramma brassicae</name>
    <dbReference type="NCBI Taxonomy" id="86971"/>
    <lineage>
        <taxon>Eukaryota</taxon>
        <taxon>Metazoa</taxon>
        <taxon>Ecdysozoa</taxon>
        <taxon>Arthropoda</taxon>
        <taxon>Hexapoda</taxon>
        <taxon>Insecta</taxon>
        <taxon>Pterygota</taxon>
        <taxon>Neoptera</taxon>
        <taxon>Endopterygota</taxon>
        <taxon>Hymenoptera</taxon>
        <taxon>Apocrita</taxon>
        <taxon>Proctotrupomorpha</taxon>
        <taxon>Chalcidoidea</taxon>
        <taxon>Trichogrammatidae</taxon>
        <taxon>Trichogramma</taxon>
    </lineage>
</organism>
<evidence type="ECO:0000256" key="1">
    <source>
        <dbReference type="ARBA" id="ARBA00001971"/>
    </source>
</evidence>
<keyword evidence="11" id="KW-1185">Reference proteome</keyword>
<comment type="cofactor">
    <cofactor evidence="1 8">
        <name>heme</name>
        <dbReference type="ChEBI" id="CHEBI:30413"/>
    </cofactor>
</comment>
<keyword evidence="6 8" id="KW-0408">Iron</keyword>
<dbReference type="PANTHER" id="PTHR24279">
    <property type="entry name" value="CYTOCHROME P450"/>
    <property type="match status" value="1"/>
</dbReference>
<evidence type="ECO:0000256" key="5">
    <source>
        <dbReference type="ARBA" id="ARBA00023002"/>
    </source>
</evidence>
<dbReference type="GO" id="GO:0004497">
    <property type="term" value="F:monooxygenase activity"/>
    <property type="evidence" value="ECO:0007669"/>
    <property type="project" value="UniProtKB-KW"/>
</dbReference>
<evidence type="ECO:0000313" key="11">
    <source>
        <dbReference type="Proteomes" id="UP000479190"/>
    </source>
</evidence>
<dbReference type="InterPro" id="IPR001128">
    <property type="entry name" value="Cyt_P450"/>
</dbReference>
<dbReference type="CDD" id="cd11054">
    <property type="entry name" value="CYP24A1-like"/>
    <property type="match status" value="1"/>
</dbReference>
<dbReference type="InterPro" id="IPR050479">
    <property type="entry name" value="CYP11_CYP27_families"/>
</dbReference>
<dbReference type="OrthoDB" id="3945418at2759"/>
<evidence type="ECO:0008006" key="12">
    <source>
        <dbReference type="Google" id="ProtNLM"/>
    </source>
</evidence>
<dbReference type="PRINTS" id="PR00385">
    <property type="entry name" value="P450"/>
</dbReference>
<dbReference type="FunFam" id="1.10.630.10:FF:000006">
    <property type="entry name" value="Cytochrome P450 302a1, mitochondrial"/>
    <property type="match status" value="1"/>
</dbReference>
<evidence type="ECO:0000256" key="9">
    <source>
        <dbReference type="RuleBase" id="RU000461"/>
    </source>
</evidence>
<keyword evidence="7 9" id="KW-0503">Monooxygenase</keyword>
<evidence type="ECO:0000256" key="3">
    <source>
        <dbReference type="ARBA" id="ARBA00022617"/>
    </source>
</evidence>
<dbReference type="PROSITE" id="PS00086">
    <property type="entry name" value="CYTOCHROME_P450"/>
    <property type="match status" value="1"/>
</dbReference>
<proteinExistence type="inferred from homology"/>
<evidence type="ECO:0000256" key="8">
    <source>
        <dbReference type="PIRSR" id="PIRSR602401-1"/>
    </source>
</evidence>
<dbReference type="AlphaFoldDB" id="A0A6H5IIX5"/>
<dbReference type="Gene3D" id="1.10.630.10">
    <property type="entry name" value="Cytochrome P450"/>
    <property type="match status" value="1"/>
</dbReference>
<protein>
    <recommendedName>
        <fullName evidence="12">Cytochrome P450</fullName>
    </recommendedName>
</protein>
<name>A0A6H5IIX5_9HYME</name>
<dbReference type="InterPro" id="IPR002401">
    <property type="entry name" value="Cyt_P450_E_grp-I"/>
</dbReference>
<evidence type="ECO:0000256" key="4">
    <source>
        <dbReference type="ARBA" id="ARBA00022723"/>
    </source>
</evidence>
<dbReference type="Proteomes" id="UP000479190">
    <property type="component" value="Unassembled WGS sequence"/>
</dbReference>
<sequence>MISFNRGAMLMPACAEQKHSYHTAACISNAKNSTVDIEAKSYKEIPGPKAYPIVGNLLRFLPKIGKYGDMAMDESLLAFRDEFGPLVRLEGIPNRRPVIFLFDVDLCEKMYRLEGPWPSRVSIECLRYYSEQNNDIRDHGLSVSQGQEWHDFRTRVNQPMMQPRTVRHHLTQIDSVTNELLDRMVGIRDPHNLELPASFNNELNKWSLESICLIALDHRLGCLADNLPQDSEAQRMINAVHEMFELMYQLELLPNLWKYYNTRKLKRFFQAMDTLVKTGNKYIAAAMERIKQQGPTESNEQSMLERLCKFGEKTARAMAQDMLIAGVDTTANSAGKTLYQIATHPRVQEKLRAEVDAALPSADSPFTANTLNEIPYLKACIKETLRLSPIALGNLRTMNKDVILAGYNIPKGMDVIACHSILSMDEKHFPRPNEFIPERWLKGCEDTVRPGKDAHPFAYMPFGFGPRTCIGRRFAEAEMEVLIAKV</sequence>
<evidence type="ECO:0000256" key="2">
    <source>
        <dbReference type="ARBA" id="ARBA00010617"/>
    </source>
</evidence>
<dbReference type="Pfam" id="PF00067">
    <property type="entry name" value="p450"/>
    <property type="match status" value="1"/>
</dbReference>
<dbReference type="InterPro" id="IPR036396">
    <property type="entry name" value="Cyt_P450_sf"/>
</dbReference>
<dbReference type="PANTHER" id="PTHR24279:SF120">
    <property type="entry name" value="CYTOCHROME P450"/>
    <property type="match status" value="1"/>
</dbReference>
<dbReference type="EMBL" id="CADCXV010000826">
    <property type="protein sequence ID" value="CAB0036661.1"/>
    <property type="molecule type" value="Genomic_DNA"/>
</dbReference>
<dbReference type="GO" id="GO:0005506">
    <property type="term" value="F:iron ion binding"/>
    <property type="evidence" value="ECO:0007669"/>
    <property type="project" value="InterPro"/>
</dbReference>
<dbReference type="GO" id="GO:0020037">
    <property type="term" value="F:heme binding"/>
    <property type="evidence" value="ECO:0007669"/>
    <property type="project" value="InterPro"/>
</dbReference>
<feature type="binding site" description="axial binding residue" evidence="8">
    <location>
        <position position="469"/>
    </location>
    <ligand>
        <name>heme</name>
        <dbReference type="ChEBI" id="CHEBI:30413"/>
    </ligand>
    <ligandPart>
        <name>Fe</name>
        <dbReference type="ChEBI" id="CHEBI:18248"/>
    </ligandPart>
</feature>
<keyword evidence="4 8" id="KW-0479">Metal-binding</keyword>
<gene>
    <name evidence="10" type="ORF">TBRA_LOCUS8520</name>
</gene>
<evidence type="ECO:0000256" key="6">
    <source>
        <dbReference type="ARBA" id="ARBA00023004"/>
    </source>
</evidence>
<dbReference type="PRINTS" id="PR00463">
    <property type="entry name" value="EP450I"/>
</dbReference>
<keyword evidence="5 9" id="KW-0560">Oxidoreductase</keyword>
<comment type="similarity">
    <text evidence="2 9">Belongs to the cytochrome P450 family.</text>
</comment>
<evidence type="ECO:0000313" key="10">
    <source>
        <dbReference type="EMBL" id="CAB0036661.1"/>
    </source>
</evidence>
<dbReference type="SUPFAM" id="SSF48264">
    <property type="entry name" value="Cytochrome P450"/>
    <property type="match status" value="1"/>
</dbReference>
<evidence type="ECO:0000256" key="7">
    <source>
        <dbReference type="ARBA" id="ARBA00023033"/>
    </source>
</evidence>
<dbReference type="InterPro" id="IPR017972">
    <property type="entry name" value="Cyt_P450_CS"/>
</dbReference>